<dbReference type="EMBL" id="CP064955">
    <property type="protein sequence ID" value="QPK82519.1"/>
    <property type="molecule type" value="Genomic_DNA"/>
</dbReference>
<keyword evidence="2" id="KW-1185">Reference proteome</keyword>
<dbReference type="RefSeq" id="WP_165003782.1">
    <property type="nucleotide sequence ID" value="NZ_CP064955.1"/>
</dbReference>
<evidence type="ECO:0000313" key="2">
    <source>
        <dbReference type="Proteomes" id="UP000594586"/>
    </source>
</evidence>
<sequence length="192" mass="20816">MSAPNLLVIPGSPALVRELAPAHEPYHGLLRTIRDTIARYPNRPVHIVASRDERWYTAHTGSLRAWGAPQVTVKGGHYLPELIARYALGDPEVSDSREHIQPIDPDALTVVVVDGPAGLSERAPLALVDGARETHEALAEFLDGGEFPGALEGVVEKQLWLELARLVGDKRLIASEDSLGVGAYVAQWSLRA</sequence>
<reference evidence="1 2" key="1">
    <citation type="submission" date="2020-11" db="EMBL/GenBank/DDBJ databases">
        <title>Corynebacterium sp. MC1420.</title>
        <authorList>
            <person name="Zhou J."/>
        </authorList>
    </citation>
    <scope>NUCLEOTIDE SEQUENCE [LARGE SCALE GENOMIC DNA]</scope>
    <source>
        <strain evidence="1 2">MC1420</strain>
    </source>
</reference>
<accession>A0A7T0KM08</accession>
<dbReference type="KEGG" id="cqn:G7Y29_06385"/>
<proteinExistence type="predicted"/>
<evidence type="ECO:0000313" key="1">
    <source>
        <dbReference type="EMBL" id="QPK82519.1"/>
    </source>
</evidence>
<dbReference type="Proteomes" id="UP000594586">
    <property type="component" value="Chromosome"/>
</dbReference>
<dbReference type="AlphaFoldDB" id="A0A7T0KM08"/>
<gene>
    <name evidence="1" type="ORF">G7Y29_06385</name>
</gene>
<name>A0A7T0KM08_9CORY</name>
<organism evidence="1 2">
    <name type="scientific">Corynebacterium qintianiae</name>
    <dbReference type="NCBI Taxonomy" id="2709392"/>
    <lineage>
        <taxon>Bacteria</taxon>
        <taxon>Bacillati</taxon>
        <taxon>Actinomycetota</taxon>
        <taxon>Actinomycetes</taxon>
        <taxon>Mycobacteriales</taxon>
        <taxon>Corynebacteriaceae</taxon>
        <taxon>Corynebacterium</taxon>
    </lineage>
</organism>
<protein>
    <submittedName>
        <fullName evidence="1">Uncharacterized protein</fullName>
    </submittedName>
</protein>